<organism evidence="2">
    <name type="scientific">human gut metagenome</name>
    <dbReference type="NCBI Taxonomy" id="408170"/>
    <lineage>
        <taxon>unclassified sequences</taxon>
        <taxon>metagenomes</taxon>
        <taxon>organismal metagenomes</taxon>
    </lineage>
</organism>
<protein>
    <submittedName>
        <fullName evidence="2">Secreted protein</fullName>
    </submittedName>
</protein>
<dbReference type="EMBL" id="AJWY01004849">
    <property type="protein sequence ID" value="EKC71240.1"/>
    <property type="molecule type" value="Genomic_DNA"/>
</dbReference>
<accession>K1TYI6</accession>
<proteinExistence type="predicted"/>
<dbReference type="AlphaFoldDB" id="K1TYI6"/>
<sequence length="191" mass="20691">MRQASGIALALVMGISVAAAGHTQSVKAAVDTQTADTGVTATTDTANQTTETTTIGKNQISIKDFASQVQKVTGKDVLKNAGIKNTAAATTNEIAAYLLNEADSAVNEGENSYNYDLYGYVKYFNRISDIKKADDKYKESLYKCFTKGIMVGKSNGTYSSTRKFLPKTKITKDEAKKMIKSPEKTKERDSN</sequence>
<feature type="non-terminal residue" evidence="2">
    <location>
        <position position="191"/>
    </location>
</feature>
<gene>
    <name evidence="2" type="ORF">LEA_07368</name>
</gene>
<name>K1TYI6_9ZZZZ</name>
<dbReference type="Pfam" id="PF00395">
    <property type="entry name" value="SLH"/>
    <property type="match status" value="1"/>
</dbReference>
<reference evidence="2" key="1">
    <citation type="journal article" date="2013" name="Environ. Microbiol.">
        <title>Microbiota from the distal guts of lean and obese adolescents exhibit partial functional redundancy besides clear differences in community structure.</title>
        <authorList>
            <person name="Ferrer M."/>
            <person name="Ruiz A."/>
            <person name="Lanza F."/>
            <person name="Haange S.B."/>
            <person name="Oberbach A."/>
            <person name="Till H."/>
            <person name="Bargiela R."/>
            <person name="Campoy C."/>
            <person name="Segura M.T."/>
            <person name="Richter M."/>
            <person name="von Bergen M."/>
            <person name="Seifert J."/>
            <person name="Suarez A."/>
        </authorList>
    </citation>
    <scope>NUCLEOTIDE SEQUENCE</scope>
</reference>
<evidence type="ECO:0000259" key="1">
    <source>
        <dbReference type="Pfam" id="PF00395"/>
    </source>
</evidence>
<feature type="domain" description="SLH" evidence="1">
    <location>
        <begin position="127"/>
        <end position="175"/>
    </location>
</feature>
<evidence type="ECO:0000313" key="2">
    <source>
        <dbReference type="EMBL" id="EKC71240.1"/>
    </source>
</evidence>
<dbReference type="InterPro" id="IPR001119">
    <property type="entry name" value="SLH_dom"/>
</dbReference>
<comment type="caution">
    <text evidence="2">The sequence shown here is derived from an EMBL/GenBank/DDBJ whole genome shotgun (WGS) entry which is preliminary data.</text>
</comment>